<evidence type="ECO:0000313" key="2">
    <source>
        <dbReference type="Proteomes" id="UP000198505"/>
    </source>
</evidence>
<dbReference type="RefSeq" id="WP_092830892.1">
    <property type="nucleotide sequence ID" value="NZ_FOGS01000017.1"/>
</dbReference>
<keyword evidence="2" id="KW-1185">Reference proteome</keyword>
<dbReference type="CDD" id="cd02513">
    <property type="entry name" value="CMP-NeuAc_Synthase"/>
    <property type="match status" value="1"/>
</dbReference>
<dbReference type="PANTHER" id="PTHR21485">
    <property type="entry name" value="HAD SUPERFAMILY MEMBERS CMAS AND KDSC"/>
    <property type="match status" value="1"/>
</dbReference>
<gene>
    <name evidence="1" type="ORF">SAMN04487958_1178</name>
</gene>
<dbReference type="AlphaFoldDB" id="A0A1H9WLF5"/>
<keyword evidence="1" id="KW-0808">Transferase</keyword>
<dbReference type="EMBL" id="FOGS01000017">
    <property type="protein sequence ID" value="SES34720.1"/>
    <property type="molecule type" value="Genomic_DNA"/>
</dbReference>
<dbReference type="InterPro" id="IPR029044">
    <property type="entry name" value="Nucleotide-diphossugar_trans"/>
</dbReference>
<accession>A0A1H9WLF5</accession>
<protein>
    <submittedName>
        <fullName evidence="1">Pseudaminic acid cytidylyltransferase</fullName>
    </submittedName>
</protein>
<sequence>MKPVAIIPARGGSKRLPRKNILLLDGKSLLARVIDCCQNSELFGEVIVSTEDDEIVEIAKDAGAYVHVRSPSLAQDRSTVVEVCEDVLINSSYDFFCCVYATAAMLTPATLQKSFERFISNPDVNVVMGVSSYNYSPVQALKVDYNGKAEVLLPEYLGVQSQFQPKLRVSNGTFCWGRKESFLKEKTFYSNKLCVFDVPEDEVCDLDTPADYEMLLAKYKNKFS</sequence>
<organism evidence="1 2">
    <name type="scientific">Vreelandella subterranea</name>
    <dbReference type="NCBI Taxonomy" id="416874"/>
    <lineage>
        <taxon>Bacteria</taxon>
        <taxon>Pseudomonadati</taxon>
        <taxon>Pseudomonadota</taxon>
        <taxon>Gammaproteobacteria</taxon>
        <taxon>Oceanospirillales</taxon>
        <taxon>Halomonadaceae</taxon>
        <taxon>Vreelandella</taxon>
    </lineage>
</organism>
<dbReference type="PANTHER" id="PTHR21485:SF6">
    <property type="entry name" value="N-ACYLNEURAMINATE CYTIDYLYLTRANSFERASE-RELATED"/>
    <property type="match status" value="1"/>
</dbReference>
<reference evidence="2" key="1">
    <citation type="submission" date="2016-10" db="EMBL/GenBank/DDBJ databases">
        <authorList>
            <person name="Varghese N."/>
            <person name="Submissions S."/>
        </authorList>
    </citation>
    <scope>NUCLEOTIDE SEQUENCE [LARGE SCALE GENOMIC DNA]</scope>
    <source>
        <strain evidence="2">CGMCC 1.6495</strain>
    </source>
</reference>
<dbReference type="GO" id="GO:0008781">
    <property type="term" value="F:N-acylneuraminate cytidylyltransferase activity"/>
    <property type="evidence" value="ECO:0007669"/>
    <property type="project" value="TreeGrafter"/>
</dbReference>
<name>A0A1H9WLF5_9GAMM</name>
<dbReference type="Gene3D" id="3.90.550.10">
    <property type="entry name" value="Spore Coat Polysaccharide Biosynthesis Protein SpsA, Chain A"/>
    <property type="match status" value="1"/>
</dbReference>
<dbReference type="Pfam" id="PF02348">
    <property type="entry name" value="CTP_transf_3"/>
    <property type="match status" value="1"/>
</dbReference>
<proteinExistence type="predicted"/>
<keyword evidence="1" id="KW-0548">Nucleotidyltransferase</keyword>
<dbReference type="InterPro" id="IPR050793">
    <property type="entry name" value="CMP-NeuNAc_synthase"/>
</dbReference>
<dbReference type="InterPro" id="IPR003329">
    <property type="entry name" value="Cytidylyl_trans"/>
</dbReference>
<dbReference type="SUPFAM" id="SSF53448">
    <property type="entry name" value="Nucleotide-diphospho-sugar transferases"/>
    <property type="match status" value="1"/>
</dbReference>
<evidence type="ECO:0000313" key="1">
    <source>
        <dbReference type="EMBL" id="SES34720.1"/>
    </source>
</evidence>
<dbReference type="Proteomes" id="UP000198505">
    <property type="component" value="Unassembled WGS sequence"/>
</dbReference>
<dbReference type="STRING" id="416874.SAMN04487958_1178"/>